<dbReference type="EMBL" id="JARJBC010000031">
    <property type="protein sequence ID" value="MDF3293873.1"/>
    <property type="molecule type" value="Genomic_DNA"/>
</dbReference>
<dbReference type="Proteomes" id="UP001216579">
    <property type="component" value="Unassembled WGS sequence"/>
</dbReference>
<proteinExistence type="predicted"/>
<organism evidence="2 3">
    <name type="scientific">Streptomyces silvisoli</name>
    <dbReference type="NCBI Taxonomy" id="3034235"/>
    <lineage>
        <taxon>Bacteria</taxon>
        <taxon>Bacillati</taxon>
        <taxon>Actinomycetota</taxon>
        <taxon>Actinomycetes</taxon>
        <taxon>Kitasatosporales</taxon>
        <taxon>Streptomycetaceae</taxon>
        <taxon>Streptomyces</taxon>
    </lineage>
</organism>
<dbReference type="RefSeq" id="WP_276096721.1">
    <property type="nucleotide sequence ID" value="NZ_JARJBC010000031.1"/>
</dbReference>
<sequence length="71" mass="7162">MDNNGTPEPDSGPVPRDLPPPQEAPDDEDTPASDVQESGTYPDTDEAGSGPTDGDGDGTAGDEAAPQEPPD</sequence>
<keyword evidence="3" id="KW-1185">Reference proteome</keyword>
<evidence type="ECO:0000313" key="3">
    <source>
        <dbReference type="Proteomes" id="UP001216579"/>
    </source>
</evidence>
<feature type="region of interest" description="Disordered" evidence="1">
    <location>
        <begin position="1"/>
        <end position="71"/>
    </location>
</feature>
<name>A0ABT5ZXZ0_9ACTN</name>
<accession>A0ABT5ZXZ0</accession>
<reference evidence="2 3" key="1">
    <citation type="submission" date="2023-03" db="EMBL/GenBank/DDBJ databases">
        <title>Draft genome sequence of Streptomyces sp. RB6PN23 isolated from peat swamp forest in Thailand.</title>
        <authorList>
            <person name="Klaysubun C."/>
            <person name="Duangmal K."/>
        </authorList>
    </citation>
    <scope>NUCLEOTIDE SEQUENCE [LARGE SCALE GENOMIC DNA]</scope>
    <source>
        <strain evidence="2 3">RB6PN23</strain>
    </source>
</reference>
<protein>
    <submittedName>
        <fullName evidence="2">Uncharacterized protein</fullName>
    </submittedName>
</protein>
<comment type="caution">
    <text evidence="2">The sequence shown here is derived from an EMBL/GenBank/DDBJ whole genome shotgun (WGS) entry which is preliminary data.</text>
</comment>
<feature type="compositionally biased region" description="Low complexity" evidence="1">
    <location>
        <begin position="61"/>
        <end position="71"/>
    </location>
</feature>
<feature type="compositionally biased region" description="Pro residues" evidence="1">
    <location>
        <begin position="10"/>
        <end position="23"/>
    </location>
</feature>
<evidence type="ECO:0000313" key="2">
    <source>
        <dbReference type="EMBL" id="MDF3293873.1"/>
    </source>
</evidence>
<evidence type="ECO:0000256" key="1">
    <source>
        <dbReference type="SAM" id="MobiDB-lite"/>
    </source>
</evidence>
<gene>
    <name evidence="2" type="ORF">P3G67_32610</name>
</gene>